<evidence type="ECO:0000313" key="8">
    <source>
        <dbReference type="EMBL" id="KAF3450726.1"/>
    </source>
</evidence>
<dbReference type="GO" id="GO:0022857">
    <property type="term" value="F:transmembrane transporter activity"/>
    <property type="evidence" value="ECO:0007669"/>
    <property type="project" value="InterPro"/>
</dbReference>
<keyword evidence="9" id="KW-1185">Reference proteome</keyword>
<evidence type="ECO:0000313" key="9">
    <source>
        <dbReference type="Proteomes" id="UP000796880"/>
    </source>
</evidence>
<comment type="caution">
    <text evidence="8">The sequence shown here is derived from an EMBL/GenBank/DDBJ whole genome shotgun (WGS) entry which is preliminary data.</text>
</comment>
<evidence type="ECO:0000256" key="5">
    <source>
        <dbReference type="ARBA" id="ARBA00023136"/>
    </source>
</evidence>
<feature type="compositionally biased region" description="Polar residues" evidence="6">
    <location>
        <begin position="1"/>
        <end position="15"/>
    </location>
</feature>
<dbReference type="GO" id="GO:0016020">
    <property type="term" value="C:membrane"/>
    <property type="evidence" value="ECO:0007669"/>
    <property type="project" value="UniProtKB-SubCell"/>
</dbReference>
<evidence type="ECO:0000256" key="6">
    <source>
        <dbReference type="SAM" id="MobiDB-lite"/>
    </source>
</evidence>
<dbReference type="InterPro" id="IPR036259">
    <property type="entry name" value="MFS_trans_sf"/>
</dbReference>
<feature type="transmembrane region" description="Helical" evidence="7">
    <location>
        <begin position="370"/>
        <end position="389"/>
    </location>
</feature>
<accession>A0A8K0MLM1</accession>
<name>A0A8K0MLM1_9ROSA</name>
<evidence type="ECO:0000256" key="3">
    <source>
        <dbReference type="ARBA" id="ARBA00022692"/>
    </source>
</evidence>
<protein>
    <submittedName>
        <fullName evidence="8">Uncharacterized protein</fullName>
    </submittedName>
</protein>
<organism evidence="8 9">
    <name type="scientific">Rhamnella rubrinervis</name>
    <dbReference type="NCBI Taxonomy" id="2594499"/>
    <lineage>
        <taxon>Eukaryota</taxon>
        <taxon>Viridiplantae</taxon>
        <taxon>Streptophyta</taxon>
        <taxon>Embryophyta</taxon>
        <taxon>Tracheophyta</taxon>
        <taxon>Spermatophyta</taxon>
        <taxon>Magnoliopsida</taxon>
        <taxon>eudicotyledons</taxon>
        <taxon>Gunneridae</taxon>
        <taxon>Pentapetalae</taxon>
        <taxon>rosids</taxon>
        <taxon>fabids</taxon>
        <taxon>Rosales</taxon>
        <taxon>Rhamnaceae</taxon>
        <taxon>rhamnoid group</taxon>
        <taxon>Rhamneae</taxon>
        <taxon>Rhamnella</taxon>
    </lineage>
</organism>
<keyword evidence="5 7" id="KW-0472">Membrane</keyword>
<feature type="transmembrane region" description="Helical" evidence="7">
    <location>
        <begin position="492"/>
        <end position="512"/>
    </location>
</feature>
<evidence type="ECO:0000256" key="4">
    <source>
        <dbReference type="ARBA" id="ARBA00022989"/>
    </source>
</evidence>
<dbReference type="CDD" id="cd17416">
    <property type="entry name" value="MFS_NPF1_2"/>
    <property type="match status" value="1"/>
</dbReference>
<dbReference type="Proteomes" id="UP000796880">
    <property type="component" value="Unassembled WGS sequence"/>
</dbReference>
<comment type="subcellular location">
    <subcellularLocation>
        <location evidence="1">Membrane</location>
        <topology evidence="1">Multi-pass membrane protein</topology>
    </subcellularLocation>
</comment>
<sequence>MEPSSSDLNETTTHDMNPAKSSKLGGFRTMPFIIANEAFEKVASYGLTPNMILYLMREYHMGVTKGSNIIFFWSAATNFLPTVGAFLSDVCLGRFLTIAFGSIFSLLGMLLLWLTAMVPGSKPPPCDQFTEKNCKSPTSSQMAFLLCAFFLMSIGAGGVRSCSLAFGADQFRRKGNVNNDSLLEKFFGWYYAAASVAVVIAFTVIVYIQDNIGWKVGFGVPAIIMLISALSFLIASSLYVKAKPNKSMFTGIAQAAVAAYKNRKLPLPSQSSHVVYHNKDSETAAPTDKLRFLNKACVVRNPEQDIAPDGSASNPWELCTVGQVEELKALIKVIPIWFTGLLMSIDVSQPTFPLLQATSMDRQLTSGFKIPAASFTLFAIIALVIWLGLYERVVIPLASKVRGKSVRLSTKQRMGIGIFISAIAMVVSAIVEHFRRRKAIQQGFINNAKAVVDMSALWLVPQHGLLGLAEAFNAIGQIEFYYSEFPKSMSSIASSLFGLGMAFASLLASAILSSVDKYTSKGGKESWVSSNINKGHYDYYYWVLASISFVNLLLYMVCSWAYGPCADGAFKVGDDQSCSKDQELSEQLRNGITKEEGKASEEGGELLKAQESAA</sequence>
<proteinExistence type="inferred from homology"/>
<keyword evidence="4 7" id="KW-1133">Transmembrane helix</keyword>
<feature type="transmembrane region" description="Helical" evidence="7">
    <location>
        <begin position="69"/>
        <end position="88"/>
    </location>
</feature>
<feature type="transmembrane region" description="Helical" evidence="7">
    <location>
        <begin position="220"/>
        <end position="240"/>
    </location>
</feature>
<feature type="transmembrane region" description="Helical" evidence="7">
    <location>
        <begin position="414"/>
        <end position="431"/>
    </location>
</feature>
<reference evidence="8" key="1">
    <citation type="submission" date="2020-03" db="EMBL/GenBank/DDBJ databases">
        <title>A high-quality chromosome-level genome assembly of a woody plant with both climbing and erect habits, Rhamnella rubrinervis.</title>
        <authorList>
            <person name="Lu Z."/>
            <person name="Yang Y."/>
            <person name="Zhu X."/>
            <person name="Sun Y."/>
        </authorList>
    </citation>
    <scope>NUCLEOTIDE SEQUENCE</scope>
    <source>
        <strain evidence="8">BYM</strain>
        <tissue evidence="8">Leaf</tissue>
    </source>
</reference>
<keyword evidence="3 7" id="KW-0812">Transmembrane</keyword>
<feature type="transmembrane region" description="Helical" evidence="7">
    <location>
        <begin position="187"/>
        <end position="208"/>
    </location>
</feature>
<evidence type="ECO:0000256" key="2">
    <source>
        <dbReference type="ARBA" id="ARBA00005982"/>
    </source>
</evidence>
<evidence type="ECO:0000256" key="7">
    <source>
        <dbReference type="SAM" id="Phobius"/>
    </source>
</evidence>
<feature type="transmembrane region" description="Helical" evidence="7">
    <location>
        <begin position="95"/>
        <end position="114"/>
    </location>
</feature>
<dbReference type="InterPro" id="IPR000109">
    <property type="entry name" value="POT_fam"/>
</dbReference>
<feature type="region of interest" description="Disordered" evidence="6">
    <location>
        <begin position="589"/>
        <end position="614"/>
    </location>
</feature>
<dbReference type="Pfam" id="PF00854">
    <property type="entry name" value="PTR2"/>
    <property type="match status" value="1"/>
</dbReference>
<feature type="transmembrane region" description="Helical" evidence="7">
    <location>
        <begin position="142"/>
        <end position="166"/>
    </location>
</feature>
<dbReference type="EMBL" id="VOIH02000003">
    <property type="protein sequence ID" value="KAF3450726.1"/>
    <property type="molecule type" value="Genomic_DNA"/>
</dbReference>
<dbReference type="OrthoDB" id="8904098at2759"/>
<feature type="region of interest" description="Disordered" evidence="6">
    <location>
        <begin position="1"/>
        <end position="22"/>
    </location>
</feature>
<feature type="compositionally biased region" description="Basic and acidic residues" evidence="6">
    <location>
        <begin position="592"/>
        <end position="601"/>
    </location>
</feature>
<evidence type="ECO:0000256" key="1">
    <source>
        <dbReference type="ARBA" id="ARBA00004141"/>
    </source>
</evidence>
<feature type="transmembrane region" description="Helical" evidence="7">
    <location>
        <begin position="539"/>
        <end position="562"/>
    </location>
</feature>
<dbReference type="AlphaFoldDB" id="A0A8K0MLM1"/>
<dbReference type="Gene3D" id="1.20.1250.20">
    <property type="entry name" value="MFS general substrate transporter like domains"/>
    <property type="match status" value="1"/>
</dbReference>
<gene>
    <name evidence="8" type="ORF">FNV43_RR06815</name>
</gene>
<comment type="similarity">
    <text evidence="2">Belongs to the major facilitator superfamily. Proton-dependent oligopeptide transporter (POT/PTR) (TC 2.A.17) family.</text>
</comment>
<dbReference type="SUPFAM" id="SSF103473">
    <property type="entry name" value="MFS general substrate transporter"/>
    <property type="match status" value="1"/>
</dbReference>
<dbReference type="PANTHER" id="PTHR11654">
    <property type="entry name" value="OLIGOPEPTIDE TRANSPORTER-RELATED"/>
    <property type="match status" value="1"/>
</dbReference>